<dbReference type="InterPro" id="IPR041682">
    <property type="entry name" value="AAA_14"/>
</dbReference>
<sequence>MMPELCGMLQRLLTPKLLQLAQYYPVITLTGPRQSGKSTLVQTASPDLPCVLLEEPDVRTLAQTDPRGFLANYTNGAIFDVVQRVPDLFGYPLVQQLRRLRRPAAANYLVR</sequence>
<protein>
    <recommendedName>
        <fullName evidence="1">AAA domain-containing protein</fullName>
    </recommendedName>
</protein>
<proteinExistence type="predicted"/>
<organism evidence="2 3">
    <name type="scientific">Fibrisoma montanum</name>
    <dbReference type="NCBI Taxonomy" id="2305895"/>
    <lineage>
        <taxon>Bacteria</taxon>
        <taxon>Pseudomonadati</taxon>
        <taxon>Bacteroidota</taxon>
        <taxon>Cytophagia</taxon>
        <taxon>Cytophagales</taxon>
        <taxon>Spirosomataceae</taxon>
        <taxon>Fibrisoma</taxon>
    </lineage>
</organism>
<dbReference type="Pfam" id="PF13173">
    <property type="entry name" value="AAA_14"/>
    <property type="match status" value="1"/>
</dbReference>
<accession>A0A418LXL2</accession>
<feature type="domain" description="AAA" evidence="1">
    <location>
        <begin position="25"/>
        <end position="89"/>
    </location>
</feature>
<dbReference type="EMBL" id="QXED01000014">
    <property type="protein sequence ID" value="RIV17921.1"/>
    <property type="molecule type" value="Genomic_DNA"/>
</dbReference>
<keyword evidence="3" id="KW-1185">Reference proteome</keyword>
<evidence type="ECO:0000313" key="3">
    <source>
        <dbReference type="Proteomes" id="UP000283523"/>
    </source>
</evidence>
<dbReference type="InterPro" id="IPR027417">
    <property type="entry name" value="P-loop_NTPase"/>
</dbReference>
<evidence type="ECO:0000259" key="1">
    <source>
        <dbReference type="Pfam" id="PF13173"/>
    </source>
</evidence>
<dbReference type="AlphaFoldDB" id="A0A418LXL2"/>
<gene>
    <name evidence="2" type="ORF">DYU11_29870</name>
</gene>
<name>A0A418LXL2_9BACT</name>
<comment type="caution">
    <text evidence="2">The sequence shown here is derived from an EMBL/GenBank/DDBJ whole genome shotgun (WGS) entry which is preliminary data.</text>
</comment>
<evidence type="ECO:0000313" key="2">
    <source>
        <dbReference type="EMBL" id="RIV17921.1"/>
    </source>
</evidence>
<dbReference type="Proteomes" id="UP000283523">
    <property type="component" value="Unassembled WGS sequence"/>
</dbReference>
<dbReference type="SUPFAM" id="SSF52540">
    <property type="entry name" value="P-loop containing nucleoside triphosphate hydrolases"/>
    <property type="match status" value="1"/>
</dbReference>
<reference evidence="2 3" key="1">
    <citation type="submission" date="2018-08" db="EMBL/GenBank/DDBJ databases">
        <title>Fibrisoma montanum sp. nov., isolated from Danxia mountain soil.</title>
        <authorList>
            <person name="Huang Y."/>
        </authorList>
    </citation>
    <scope>NUCLEOTIDE SEQUENCE [LARGE SCALE GENOMIC DNA]</scope>
    <source>
        <strain evidence="2 3">HYT19</strain>
    </source>
</reference>